<protein>
    <submittedName>
        <fullName evidence="2">Uncharacterized protein</fullName>
    </submittedName>
</protein>
<gene>
    <name evidence="2" type="ORF">Q9L58_008933</name>
</gene>
<feature type="region of interest" description="Disordered" evidence="1">
    <location>
        <begin position="422"/>
        <end position="596"/>
    </location>
</feature>
<evidence type="ECO:0000313" key="3">
    <source>
        <dbReference type="Proteomes" id="UP001447188"/>
    </source>
</evidence>
<feature type="compositionally biased region" description="Basic and acidic residues" evidence="1">
    <location>
        <begin position="275"/>
        <end position="285"/>
    </location>
</feature>
<dbReference type="EMBL" id="JBBBZM010000182">
    <property type="protein sequence ID" value="KAL0632184.1"/>
    <property type="molecule type" value="Genomic_DNA"/>
</dbReference>
<sequence>MPPKNKKTSRIPGKFVSVQDLDDIEDDGDDDVLLPSTAGKRVLALKPLPRGKPAGKPRSAAQTIGSLSNPPEPGGNENWKSQDQGRLKMPVLFPKMTPRGTGKIKIPPSSASADRNPPPTPASRLGLGLELPPSTNRQRLRDQAAPEIEPPSTPVRRNPASRDPPSAPDLVPRPSENPRGDFNGPPVSSIFSFFDDAPASPPTAARRRQRLMMLETIPSFSRNDNERVEPVDQAPASAPGSNLDKQPTKSRFQYVTDPDLPAPLKRNLGVLMPKPPEKSGEEKQSARNIARGASANGDTAADETPDLTIADATPTQAHTATANDEPGPSSTSVIKSTRRYRFQDEIDPDLLALGTPARKMRTWADLSASPLSVSLAPPVIAGFDSPDLATWRRKRSNIQADLAATPTPTRKLKQGNIAGVPARLVLVNKRPRPRSSSSSSITPDTPPPKRRQQQQQQYQQQLGTIAAAPRLSKDEIEDLDTSLELVQRPEPSHKRPKSDIPSSPTKPVSPVRKRQRILIDTEDIIEDGPDSPPVPRRFRAPESAVPERIDDASSSGDEVAEHTNDIDRTTESGTLLLQPSQGPTSTAQSTGPRRLLGPDAMRLYFKTTKTTPGPAPASKPGMINILTHHKRIIVPKDPTPPPASQPRIGYLEKGLAETAMWWKHDAQERHKRMFTEDKPTLTSRVLVREFLRDDRMCFIKGPGENKDGKEGDVRVVVTDRAAESVTMKGMTLLYEGPWFQVRLLGEEEPYRFLIGNWRIE</sequence>
<accession>A0ABR3G8A1</accession>
<feature type="compositionally biased region" description="Polar residues" evidence="1">
    <location>
        <begin position="239"/>
        <end position="253"/>
    </location>
</feature>
<name>A0ABR3G8A1_9PEZI</name>
<dbReference type="Proteomes" id="UP001447188">
    <property type="component" value="Unassembled WGS sequence"/>
</dbReference>
<comment type="caution">
    <text evidence="2">The sequence shown here is derived from an EMBL/GenBank/DDBJ whole genome shotgun (WGS) entry which is preliminary data.</text>
</comment>
<feature type="compositionally biased region" description="Polar residues" evidence="1">
    <location>
        <begin position="571"/>
        <end position="591"/>
    </location>
</feature>
<feature type="region of interest" description="Disordered" evidence="1">
    <location>
        <begin position="21"/>
        <end position="339"/>
    </location>
</feature>
<feature type="compositionally biased region" description="Basic and acidic residues" evidence="1">
    <location>
        <begin position="559"/>
        <end position="570"/>
    </location>
</feature>
<keyword evidence="3" id="KW-1185">Reference proteome</keyword>
<evidence type="ECO:0000313" key="2">
    <source>
        <dbReference type="EMBL" id="KAL0632184.1"/>
    </source>
</evidence>
<feature type="compositionally biased region" description="Polar residues" evidence="1">
    <location>
        <begin position="60"/>
        <end position="69"/>
    </location>
</feature>
<feature type="compositionally biased region" description="Acidic residues" evidence="1">
    <location>
        <begin position="21"/>
        <end position="32"/>
    </location>
</feature>
<evidence type="ECO:0000256" key="1">
    <source>
        <dbReference type="SAM" id="MobiDB-lite"/>
    </source>
</evidence>
<feature type="compositionally biased region" description="Acidic residues" evidence="1">
    <location>
        <begin position="520"/>
        <end position="529"/>
    </location>
</feature>
<proteinExistence type="predicted"/>
<feature type="compositionally biased region" description="Low complexity" evidence="1">
    <location>
        <begin position="434"/>
        <end position="443"/>
    </location>
</feature>
<reference evidence="2 3" key="1">
    <citation type="submission" date="2024-02" db="EMBL/GenBank/DDBJ databases">
        <title>Discinaceae phylogenomics.</title>
        <authorList>
            <person name="Dirks A.C."/>
            <person name="James T.Y."/>
        </authorList>
    </citation>
    <scope>NUCLEOTIDE SEQUENCE [LARGE SCALE GENOMIC DNA]</scope>
    <source>
        <strain evidence="2 3">ACD0624</strain>
    </source>
</reference>
<feature type="compositionally biased region" description="Polar residues" evidence="1">
    <location>
        <begin position="313"/>
        <end position="335"/>
    </location>
</feature>
<organism evidence="2 3">
    <name type="scientific">Discina gigas</name>
    <dbReference type="NCBI Taxonomy" id="1032678"/>
    <lineage>
        <taxon>Eukaryota</taxon>
        <taxon>Fungi</taxon>
        <taxon>Dikarya</taxon>
        <taxon>Ascomycota</taxon>
        <taxon>Pezizomycotina</taxon>
        <taxon>Pezizomycetes</taxon>
        <taxon>Pezizales</taxon>
        <taxon>Discinaceae</taxon>
        <taxon>Discina</taxon>
    </lineage>
</organism>